<dbReference type="InterPro" id="IPR036188">
    <property type="entry name" value="FAD/NAD-bd_sf"/>
</dbReference>
<dbReference type="Proteomes" id="UP000078507">
    <property type="component" value="Unassembled WGS sequence"/>
</dbReference>
<dbReference type="InterPro" id="IPR051473">
    <property type="entry name" value="P2Ox-like"/>
</dbReference>
<comment type="caution">
    <text evidence="8">The sequence shown here is derived from an EMBL/GenBank/DDBJ whole genome shotgun (WGS) entry which is preliminary data.</text>
</comment>
<evidence type="ECO:0000259" key="7">
    <source>
        <dbReference type="Pfam" id="PF05199"/>
    </source>
</evidence>
<dbReference type="OrthoDB" id="9798604at2"/>
<organism evidence="8 9">
    <name type="scientific">Sinorhizobium saheli</name>
    <dbReference type="NCBI Taxonomy" id="36856"/>
    <lineage>
        <taxon>Bacteria</taxon>
        <taxon>Pseudomonadati</taxon>
        <taxon>Pseudomonadota</taxon>
        <taxon>Alphaproteobacteria</taxon>
        <taxon>Hyphomicrobiales</taxon>
        <taxon>Rhizobiaceae</taxon>
        <taxon>Sinorhizobium/Ensifer group</taxon>
        <taxon>Sinorhizobium</taxon>
    </lineage>
</organism>
<dbReference type="SUPFAM" id="SSF51905">
    <property type="entry name" value="FAD/NAD(P)-binding domain"/>
    <property type="match status" value="1"/>
</dbReference>
<dbReference type="STRING" id="36856.ATB98_06480"/>
<evidence type="ECO:0000256" key="3">
    <source>
        <dbReference type="ARBA" id="ARBA00022630"/>
    </source>
</evidence>
<evidence type="ECO:0000259" key="6">
    <source>
        <dbReference type="Pfam" id="PF01266"/>
    </source>
</evidence>
<comment type="similarity">
    <text evidence="2">Belongs to the GMC oxidoreductase family.</text>
</comment>
<evidence type="ECO:0000256" key="1">
    <source>
        <dbReference type="ARBA" id="ARBA00001974"/>
    </source>
</evidence>
<proteinExistence type="inferred from homology"/>
<evidence type="ECO:0000256" key="4">
    <source>
        <dbReference type="ARBA" id="ARBA00022827"/>
    </source>
</evidence>
<reference evidence="8 9" key="1">
    <citation type="submission" date="2015-11" db="EMBL/GenBank/DDBJ databases">
        <title>Ensifer anhuiense sp. nov., an effective nitrogen fixation bacterium with Glycine soja.</title>
        <authorList>
            <person name="Yan H."/>
            <person name="Chen W."/>
        </authorList>
    </citation>
    <scope>NUCLEOTIDE SEQUENCE [LARGE SCALE GENOMIC DNA]</scope>
    <source>
        <strain evidence="8 9">LMG 7837</strain>
    </source>
</reference>
<dbReference type="Pfam" id="PF05199">
    <property type="entry name" value="GMC_oxred_C"/>
    <property type="match status" value="1"/>
</dbReference>
<evidence type="ECO:0000256" key="2">
    <source>
        <dbReference type="ARBA" id="ARBA00010790"/>
    </source>
</evidence>
<comment type="cofactor">
    <cofactor evidence="1">
        <name>FAD</name>
        <dbReference type="ChEBI" id="CHEBI:57692"/>
    </cofactor>
</comment>
<dbReference type="InterPro" id="IPR006076">
    <property type="entry name" value="FAD-dep_OxRdtase"/>
</dbReference>
<keyword evidence="4" id="KW-0274">FAD</keyword>
<dbReference type="GO" id="GO:0016614">
    <property type="term" value="F:oxidoreductase activity, acting on CH-OH group of donors"/>
    <property type="evidence" value="ECO:0007669"/>
    <property type="project" value="InterPro"/>
</dbReference>
<dbReference type="PANTHER" id="PTHR42784:SF1">
    <property type="entry name" value="PYRANOSE 2-OXIDASE"/>
    <property type="match status" value="1"/>
</dbReference>
<evidence type="ECO:0000313" key="9">
    <source>
        <dbReference type="Proteomes" id="UP000078507"/>
    </source>
</evidence>
<dbReference type="RefSeq" id="WP_066876852.1">
    <property type="nucleotide sequence ID" value="NZ_LNQB01000083.1"/>
</dbReference>
<dbReference type="Pfam" id="PF01266">
    <property type="entry name" value="DAO"/>
    <property type="match status" value="1"/>
</dbReference>
<dbReference type="Gene3D" id="3.50.50.60">
    <property type="entry name" value="FAD/NAD(P)-binding domain"/>
    <property type="match status" value="2"/>
</dbReference>
<accession>A0A178Y3A2</accession>
<dbReference type="PANTHER" id="PTHR42784">
    <property type="entry name" value="PYRANOSE 2-OXIDASE"/>
    <property type="match status" value="1"/>
</dbReference>
<dbReference type="AlphaFoldDB" id="A0A178Y3A2"/>
<feature type="domain" description="FAD dependent oxidoreductase" evidence="6">
    <location>
        <begin position="16"/>
        <end position="292"/>
    </location>
</feature>
<dbReference type="InterPro" id="IPR007867">
    <property type="entry name" value="GMC_OxRtase_C"/>
</dbReference>
<evidence type="ECO:0000313" key="8">
    <source>
        <dbReference type="EMBL" id="OAP42050.1"/>
    </source>
</evidence>
<name>A0A178Y3A2_SINSA</name>
<protein>
    <submittedName>
        <fullName evidence="8">Uncharacterized protein</fullName>
    </submittedName>
</protein>
<sequence length="532" mass="59502">MVIVNRAGQETAFEFDICIIGAGASGLTIASALAGTHVTVCVLESGGDANFTGTSDLATGESSGLPYAPLDTSRLRGFGGSTRAGGWGGLCKPLDEQDFEYRPWVNDSGWPFGYDHLHPYYERAKETLGVPDVDELRPRDTVFAGRSAKLASDRLALCRNFRLGDSLRATIERSPSTTIFLHSTALYLEFDSARHAVASVLFNQGDDRTLRVTAHAYVLAAGGLENARLLLLSQGLEGPPKQLVGRYFMDHPRFSVGTIYPLKKDAFAELLSFDRVRIARRHTVERLIWPGSRRHFRVKGLTLSFDAQKEEQLLNHRAWVEPVFSGQVDETIEALKSKILSLRDLSLQGQRRPRVSHSIRNLRTVNWTTIMHLARPARLARCFRLQHILEPEPCAESAVKLSRHRDRFGLRKIDLHWRLSESTLTSLRRTFQILQAEFLRTGIARLEATPEEWERLERPMWTWHHIGTTRMHDDPRRGVVDAQCRVHGVSNLFIAGSSVFPTAGNDTPTFTAVALAHRLADHLMDIAAGSCP</sequence>
<keyword evidence="5" id="KW-0560">Oxidoreductase</keyword>
<keyword evidence="9" id="KW-1185">Reference proteome</keyword>
<keyword evidence="3" id="KW-0285">Flavoprotein</keyword>
<gene>
    <name evidence="8" type="ORF">ATB98_06480</name>
</gene>
<feature type="domain" description="Glucose-methanol-choline oxidoreductase C-terminal" evidence="7">
    <location>
        <begin position="395"/>
        <end position="516"/>
    </location>
</feature>
<dbReference type="EMBL" id="LNQB01000083">
    <property type="protein sequence ID" value="OAP42050.1"/>
    <property type="molecule type" value="Genomic_DNA"/>
</dbReference>
<evidence type="ECO:0000256" key="5">
    <source>
        <dbReference type="ARBA" id="ARBA00023002"/>
    </source>
</evidence>